<protein>
    <submittedName>
        <fullName evidence="4">Ribonuclease H-like domain-containing protein</fullName>
    </submittedName>
</protein>
<evidence type="ECO:0000313" key="5">
    <source>
        <dbReference type="Proteomes" id="UP001151760"/>
    </source>
</evidence>
<dbReference type="PANTHER" id="PTHR45835:SF99">
    <property type="entry name" value="CHROMO DOMAIN-CONTAINING PROTEIN-RELATED"/>
    <property type="match status" value="1"/>
</dbReference>
<reference evidence="4" key="2">
    <citation type="submission" date="2022-01" db="EMBL/GenBank/DDBJ databases">
        <authorList>
            <person name="Yamashiro T."/>
            <person name="Shiraishi A."/>
            <person name="Satake H."/>
            <person name="Nakayama K."/>
        </authorList>
    </citation>
    <scope>NUCLEOTIDE SEQUENCE</scope>
</reference>
<comment type="caution">
    <text evidence="4">The sequence shown here is derived from an EMBL/GenBank/DDBJ whole genome shotgun (WGS) entry which is preliminary data.</text>
</comment>
<dbReference type="InterPro" id="IPR013103">
    <property type="entry name" value="RVT_2"/>
</dbReference>
<keyword evidence="5" id="KW-1185">Reference proteome</keyword>
<feature type="region of interest" description="Disordered" evidence="2">
    <location>
        <begin position="324"/>
        <end position="344"/>
    </location>
</feature>
<proteinExistence type="predicted"/>
<reference evidence="4" key="1">
    <citation type="journal article" date="2022" name="Int. J. Mol. Sci.">
        <title>Draft Genome of Tanacetum Coccineum: Genomic Comparison of Closely Related Tanacetum-Family Plants.</title>
        <authorList>
            <person name="Yamashiro T."/>
            <person name="Shiraishi A."/>
            <person name="Nakayama K."/>
            <person name="Satake H."/>
        </authorList>
    </citation>
    <scope>NUCLEOTIDE SEQUENCE</scope>
</reference>
<evidence type="ECO:0000259" key="3">
    <source>
        <dbReference type="Pfam" id="PF07727"/>
    </source>
</evidence>
<keyword evidence="1" id="KW-0175">Coiled coil</keyword>
<gene>
    <name evidence="4" type="ORF">Tco_1029611</name>
</gene>
<dbReference type="SUPFAM" id="SSF53098">
    <property type="entry name" value="Ribonuclease H-like"/>
    <property type="match status" value="1"/>
</dbReference>
<dbReference type="Pfam" id="PF07727">
    <property type="entry name" value="RVT_2"/>
    <property type="match status" value="1"/>
</dbReference>
<feature type="coiled-coil region" evidence="1">
    <location>
        <begin position="65"/>
        <end position="92"/>
    </location>
</feature>
<dbReference type="Proteomes" id="UP001151760">
    <property type="component" value="Unassembled WGS sequence"/>
</dbReference>
<dbReference type="InterPro" id="IPR036397">
    <property type="entry name" value="RNaseH_sf"/>
</dbReference>
<accession>A0ABQ5G3X2</accession>
<dbReference type="PANTHER" id="PTHR45835">
    <property type="entry name" value="YALI0A06105P"/>
    <property type="match status" value="1"/>
</dbReference>
<dbReference type="Gene3D" id="3.30.420.10">
    <property type="entry name" value="Ribonuclease H-like superfamily/Ribonuclease H"/>
    <property type="match status" value="1"/>
</dbReference>
<name>A0ABQ5G3X2_9ASTR</name>
<evidence type="ECO:0000256" key="1">
    <source>
        <dbReference type="SAM" id="Coils"/>
    </source>
</evidence>
<feature type="region of interest" description="Disordered" evidence="2">
    <location>
        <begin position="172"/>
        <end position="191"/>
    </location>
</feature>
<organism evidence="4 5">
    <name type="scientific">Tanacetum coccineum</name>
    <dbReference type="NCBI Taxonomy" id="301880"/>
    <lineage>
        <taxon>Eukaryota</taxon>
        <taxon>Viridiplantae</taxon>
        <taxon>Streptophyta</taxon>
        <taxon>Embryophyta</taxon>
        <taxon>Tracheophyta</taxon>
        <taxon>Spermatophyta</taxon>
        <taxon>Magnoliopsida</taxon>
        <taxon>eudicotyledons</taxon>
        <taxon>Gunneridae</taxon>
        <taxon>Pentapetalae</taxon>
        <taxon>asterids</taxon>
        <taxon>campanulids</taxon>
        <taxon>Asterales</taxon>
        <taxon>Asteraceae</taxon>
        <taxon>Asteroideae</taxon>
        <taxon>Anthemideae</taxon>
        <taxon>Anthemidinae</taxon>
        <taxon>Tanacetum</taxon>
    </lineage>
</organism>
<sequence length="665" mass="76049">MTTPRTLVMSHIRIFISFIILPESKDENITLPIRSAPLPPLPLSDEIEHDLEIPYDDIRSSHQDIMALHARAETLELEITELRSRAEYAETHLERSHEVEALHARAETAEQRAETLHISLGAAQMDIIDLMESRRTDSLEMPDLRSRAHDIEANQRVANAIEVIAIYDTKSRMGGDHDGSSSKQQNKGHKAIRARIVRPSNKKDYVGTLPISGFLLRRRIDPSVCALTIEKLNKQKCPNGKWEEITRDFITKLPRTSSGYDMIWEIIDRLTKSPHFLPLKEIDKIEETDGFVHKGNCLEAWGASVNYFRPMVDSRQGFGSHPMNFKETRQDMSTSDHPQTDGQSERTIQTFEDIYLTIIKAAPFEAHYGRKCRSLGCWAELRDSQLNGPEIIHESTEKIADCSRYSWVEALQEELLQFKLQKVWILVDLPSGKKAIGTKWVFKNKRDERSIVVKNKAKSLKHRLGMRHFLFSDGKMVSERTATTPIESNKPLVKDEDGEDVDLHVYRSMIDSLMYLTASRKDIMFAVCACARFQVTPKASHLNAVKRIFRVGTKWVFKNKRDERSIVVKNKARIVAQGFRQEEGIDYGEVFAPVARIEAIRLFLAFASYMGFTVYQMDVKSAFLYGTIEEEVHVHQPPGFVNPAHPNKVYKVIKALYGLHQAPRA</sequence>
<evidence type="ECO:0000313" key="4">
    <source>
        <dbReference type="EMBL" id="GJT70325.1"/>
    </source>
</evidence>
<dbReference type="EMBL" id="BQNB010018066">
    <property type="protein sequence ID" value="GJT70325.1"/>
    <property type="molecule type" value="Genomic_DNA"/>
</dbReference>
<dbReference type="InterPro" id="IPR012337">
    <property type="entry name" value="RNaseH-like_sf"/>
</dbReference>
<evidence type="ECO:0000256" key="2">
    <source>
        <dbReference type="SAM" id="MobiDB-lite"/>
    </source>
</evidence>
<feature type="compositionally biased region" description="Polar residues" evidence="2">
    <location>
        <begin position="331"/>
        <end position="344"/>
    </location>
</feature>
<feature type="domain" description="Reverse transcriptase Ty1/copia-type" evidence="3">
    <location>
        <begin position="550"/>
        <end position="664"/>
    </location>
</feature>